<reference evidence="2" key="2">
    <citation type="submission" date="2025-09" db="UniProtKB">
        <authorList>
            <consortium name="Ensembl"/>
        </authorList>
    </citation>
    <scope>IDENTIFICATION</scope>
</reference>
<name>A0A8C6X0I8_NAJNA</name>
<organism evidence="2 3">
    <name type="scientific">Naja naja</name>
    <name type="common">Indian cobra</name>
    <dbReference type="NCBI Taxonomy" id="35670"/>
    <lineage>
        <taxon>Eukaryota</taxon>
        <taxon>Metazoa</taxon>
        <taxon>Chordata</taxon>
        <taxon>Craniata</taxon>
        <taxon>Vertebrata</taxon>
        <taxon>Euteleostomi</taxon>
        <taxon>Lepidosauria</taxon>
        <taxon>Squamata</taxon>
        <taxon>Bifurcata</taxon>
        <taxon>Unidentata</taxon>
        <taxon>Episquamata</taxon>
        <taxon>Toxicofera</taxon>
        <taxon>Serpentes</taxon>
        <taxon>Colubroidea</taxon>
        <taxon>Elapidae</taxon>
        <taxon>Elapinae</taxon>
        <taxon>Naja</taxon>
    </lineage>
</organism>
<accession>A0A8C6X0I8</accession>
<keyword evidence="3" id="KW-1185">Reference proteome</keyword>
<feature type="transmembrane region" description="Helical" evidence="1">
    <location>
        <begin position="29"/>
        <end position="50"/>
    </location>
</feature>
<proteinExistence type="predicted"/>
<keyword evidence="1" id="KW-0472">Membrane</keyword>
<evidence type="ECO:0000256" key="1">
    <source>
        <dbReference type="SAM" id="Phobius"/>
    </source>
</evidence>
<protein>
    <submittedName>
        <fullName evidence="2">Uncharacterized protein</fullName>
    </submittedName>
</protein>
<sequence length="77" mass="8699">MKHFSLKLSIIWNGLLVLYSNISPSPFCVSIVFMFTTFPVLLKIVLSFILASEGMPGTKDCRFVMVPTPKFRTIINT</sequence>
<dbReference type="OrthoDB" id="10301179at2759"/>
<evidence type="ECO:0000313" key="3">
    <source>
        <dbReference type="Proteomes" id="UP000694559"/>
    </source>
</evidence>
<dbReference type="AlphaFoldDB" id="A0A8C6X0I8"/>
<dbReference type="GeneTree" id="ENSGT01000000220262"/>
<reference evidence="2" key="1">
    <citation type="submission" date="2025-08" db="UniProtKB">
        <authorList>
            <consortium name="Ensembl"/>
        </authorList>
    </citation>
    <scope>IDENTIFICATION</scope>
</reference>
<keyword evidence="1" id="KW-0812">Transmembrane</keyword>
<dbReference type="OMA" id="CVSIVFM"/>
<evidence type="ECO:0000313" key="2">
    <source>
        <dbReference type="Ensembl" id="ENSNNAP00000000526.1"/>
    </source>
</evidence>
<dbReference type="Ensembl" id="ENSNNAT00000000561.1">
    <property type="protein sequence ID" value="ENSNNAP00000000526.1"/>
    <property type="gene ID" value="ENSNNAG00000000385.1"/>
</dbReference>
<dbReference type="Proteomes" id="UP000694559">
    <property type="component" value="Unplaced"/>
</dbReference>
<keyword evidence="1" id="KW-1133">Transmembrane helix</keyword>